<dbReference type="Gene3D" id="1.10.10.60">
    <property type="entry name" value="Homeodomain-like"/>
    <property type="match status" value="2"/>
</dbReference>
<keyword evidence="2" id="KW-0238">DNA-binding</keyword>
<dbReference type="InterPro" id="IPR003313">
    <property type="entry name" value="AraC-bd"/>
</dbReference>
<sequence>MNNVIYEKINLNPNLPALLGYFGKENTDVKRHYYIHSHWHRSIEINFVTEGELMGFINGKSISAKSGDFVLVNSGDVHEFEKYQGKLCGVVILVLSYDFIKKVYPNIDSIQFDIMNSNCKKDRLQEIFLEIKEFSLNKNELDYIKINSYIYEILYILLTNYRIQKEDNYTNNYFKYKERQKEILIYISENYKKELTLEHISKHFYMSSEYFSRKFHKWFGVTYKAYLNNFRLSKAYEDIINSDDNIQDIASFHGFSNIKSFISVFKQKYNMTPLKYRKYFKASKNNQKENKKWKQ</sequence>
<evidence type="ECO:0000313" key="5">
    <source>
        <dbReference type="EMBL" id="CEI73072.1"/>
    </source>
</evidence>
<dbReference type="PROSITE" id="PS01124">
    <property type="entry name" value="HTH_ARAC_FAMILY_2"/>
    <property type="match status" value="1"/>
</dbReference>
<evidence type="ECO:0000256" key="3">
    <source>
        <dbReference type="ARBA" id="ARBA00023163"/>
    </source>
</evidence>
<name>A0A2P2BRX8_9FIRM</name>
<dbReference type="KEGG" id="rhom:FRIFI_1538"/>
<dbReference type="PANTHER" id="PTHR43280">
    <property type="entry name" value="ARAC-FAMILY TRANSCRIPTIONAL REGULATOR"/>
    <property type="match status" value="1"/>
</dbReference>
<dbReference type="Proteomes" id="UP000245695">
    <property type="component" value="Chromosome 1"/>
</dbReference>
<evidence type="ECO:0000256" key="2">
    <source>
        <dbReference type="ARBA" id="ARBA00023125"/>
    </source>
</evidence>
<dbReference type="Pfam" id="PF02311">
    <property type="entry name" value="AraC_binding"/>
    <property type="match status" value="1"/>
</dbReference>
<evidence type="ECO:0000313" key="6">
    <source>
        <dbReference type="Proteomes" id="UP000245695"/>
    </source>
</evidence>
<dbReference type="SUPFAM" id="SSF51215">
    <property type="entry name" value="Regulatory protein AraC"/>
    <property type="match status" value="1"/>
</dbReference>
<dbReference type="SUPFAM" id="SSF46689">
    <property type="entry name" value="Homeodomain-like"/>
    <property type="match status" value="2"/>
</dbReference>
<dbReference type="AlphaFoldDB" id="A0A2P2BRX8"/>
<keyword evidence="1" id="KW-0805">Transcription regulation</keyword>
<dbReference type="InterPro" id="IPR009057">
    <property type="entry name" value="Homeodomain-like_sf"/>
</dbReference>
<dbReference type="Pfam" id="PF12833">
    <property type="entry name" value="HTH_18"/>
    <property type="match status" value="1"/>
</dbReference>
<dbReference type="GO" id="GO:0003700">
    <property type="term" value="F:DNA-binding transcription factor activity"/>
    <property type="evidence" value="ECO:0007669"/>
    <property type="project" value="InterPro"/>
</dbReference>
<evidence type="ECO:0000256" key="1">
    <source>
        <dbReference type="ARBA" id="ARBA00023015"/>
    </source>
</evidence>
<keyword evidence="3" id="KW-0804">Transcription</keyword>
<gene>
    <name evidence="5" type="ORF">FRIFI_1538</name>
</gene>
<accession>A0A2P2BRX8</accession>
<dbReference type="InterPro" id="IPR014710">
    <property type="entry name" value="RmlC-like_jellyroll"/>
</dbReference>
<dbReference type="RefSeq" id="WP_166505517.1">
    <property type="nucleotide sequence ID" value="NZ_JAKNTL010000007.1"/>
</dbReference>
<feature type="domain" description="HTH araC/xylS-type" evidence="4">
    <location>
        <begin position="181"/>
        <end position="279"/>
    </location>
</feature>
<dbReference type="GO" id="GO:0043565">
    <property type="term" value="F:sequence-specific DNA binding"/>
    <property type="evidence" value="ECO:0007669"/>
    <property type="project" value="InterPro"/>
</dbReference>
<dbReference type="Gene3D" id="2.60.120.10">
    <property type="entry name" value="Jelly Rolls"/>
    <property type="match status" value="1"/>
</dbReference>
<proteinExistence type="predicted"/>
<protein>
    <submittedName>
        <fullName evidence="5">Transcriptional regulator, AraC</fullName>
    </submittedName>
</protein>
<keyword evidence="6" id="KW-1185">Reference proteome</keyword>
<evidence type="ECO:0000259" key="4">
    <source>
        <dbReference type="PROSITE" id="PS01124"/>
    </source>
</evidence>
<reference evidence="5 6" key="1">
    <citation type="submission" date="2014-09" db="EMBL/GenBank/DDBJ databases">
        <authorList>
            <person name="Hornung B.V."/>
        </authorList>
    </citation>
    <scope>NUCLEOTIDE SEQUENCE [LARGE SCALE GENOMIC DNA]</scope>
    <source>
        <strain evidence="5 6">FRIFI</strain>
    </source>
</reference>
<dbReference type="PANTHER" id="PTHR43280:SF2">
    <property type="entry name" value="HTH-TYPE TRANSCRIPTIONAL REGULATOR EXSA"/>
    <property type="match status" value="1"/>
</dbReference>
<dbReference type="EMBL" id="LN650648">
    <property type="protein sequence ID" value="CEI73072.1"/>
    <property type="molecule type" value="Genomic_DNA"/>
</dbReference>
<dbReference type="InterPro" id="IPR018060">
    <property type="entry name" value="HTH_AraC"/>
</dbReference>
<organism evidence="5 6">
    <name type="scientific">Romboutsia hominis</name>
    <dbReference type="NCBI Taxonomy" id="1507512"/>
    <lineage>
        <taxon>Bacteria</taxon>
        <taxon>Bacillati</taxon>
        <taxon>Bacillota</taxon>
        <taxon>Clostridia</taxon>
        <taxon>Peptostreptococcales</taxon>
        <taxon>Peptostreptococcaceae</taxon>
        <taxon>Romboutsia</taxon>
    </lineage>
</organism>
<dbReference type="SMART" id="SM00342">
    <property type="entry name" value="HTH_ARAC"/>
    <property type="match status" value="1"/>
</dbReference>
<dbReference type="InterPro" id="IPR037923">
    <property type="entry name" value="HTH-like"/>
</dbReference>